<organism evidence="2 3">
    <name type="scientific">Phage Phass-1</name>
    <dbReference type="NCBI Taxonomy" id="3043662"/>
    <lineage>
        <taxon>Viruses</taxon>
        <taxon>Duplodnaviria</taxon>
        <taxon>Heunggongvirae</taxon>
        <taxon>Uroviricota</taxon>
        <taxon>Caudoviricetes</taxon>
        <taxon>Caudoviricetes code 15 clade</taxon>
    </lineage>
</organism>
<evidence type="ECO:0000313" key="2">
    <source>
        <dbReference type="EMBL" id="WIC39534.1"/>
    </source>
</evidence>
<evidence type="ECO:0000313" key="3">
    <source>
        <dbReference type="Proteomes" id="UP001237988"/>
    </source>
</evidence>
<feature type="transmembrane region" description="Helical" evidence="1">
    <location>
        <begin position="6"/>
        <end position="32"/>
    </location>
</feature>
<accession>A0AAF0RSB6</accession>
<keyword evidence="1" id="KW-0472">Membrane</keyword>
<keyword evidence="1" id="KW-0812">Transmembrane</keyword>
<dbReference type="Proteomes" id="UP001237988">
    <property type="component" value="Segment"/>
</dbReference>
<protein>
    <submittedName>
        <fullName evidence="2">Uncharacterized protein</fullName>
    </submittedName>
</protein>
<reference evidence="2" key="1">
    <citation type="submission" date="2023-04" db="EMBL/GenBank/DDBJ databases">
        <title>Bacteriophage Phass-1 Discovered in the Human Gut Virome - the Founding Member of the Proposed New Family Phassviridae.</title>
        <authorList>
            <person name="Tikunov A.Y."/>
            <person name="Morozova V.V."/>
            <person name="Chechushkov A.V."/>
            <person name="Tikunova N.V."/>
        </authorList>
    </citation>
    <scope>NUCLEOTIDE SEQUENCE</scope>
</reference>
<proteinExistence type="predicted"/>
<dbReference type="EMBL" id="OQ749652">
    <property type="protein sequence ID" value="WIC39534.1"/>
    <property type="molecule type" value="Genomic_DNA"/>
</dbReference>
<keyword evidence="1" id="KW-1133">Transmembrane helix</keyword>
<evidence type="ECO:0000256" key="1">
    <source>
        <dbReference type="SAM" id="Phobius"/>
    </source>
</evidence>
<sequence length="39" mass="4415">MWDVLFFIWGLVMAGCGVAAIILLGVLLVFLIKSFKEDW</sequence>
<name>A0AAF0RSB6_9CAUD</name>